<evidence type="ECO:0000259" key="1">
    <source>
        <dbReference type="PROSITE" id="PS51819"/>
    </source>
</evidence>
<dbReference type="InterPro" id="IPR029068">
    <property type="entry name" value="Glyas_Bleomycin-R_OHBP_Dase"/>
</dbReference>
<dbReference type="InterPro" id="IPR004360">
    <property type="entry name" value="Glyas_Fos-R_dOase_dom"/>
</dbReference>
<accession>A0ABT8Y7K0</accession>
<reference evidence="2" key="1">
    <citation type="submission" date="2023-07" db="EMBL/GenBank/DDBJ databases">
        <authorList>
            <person name="Kim M."/>
        </authorList>
    </citation>
    <scope>NUCLEOTIDE SEQUENCE</scope>
    <source>
        <strain evidence="2">BIUV-7</strain>
    </source>
</reference>
<dbReference type="RefSeq" id="WP_303541339.1">
    <property type="nucleotide sequence ID" value="NZ_JAUOTP010000003.1"/>
</dbReference>
<dbReference type="SUPFAM" id="SSF54593">
    <property type="entry name" value="Glyoxalase/Bleomycin resistance protein/Dihydroxybiphenyl dioxygenase"/>
    <property type="match status" value="1"/>
</dbReference>
<protein>
    <recommendedName>
        <fullName evidence="1">VOC domain-containing protein</fullName>
    </recommendedName>
</protein>
<dbReference type="Proteomes" id="UP001169764">
    <property type="component" value="Unassembled WGS sequence"/>
</dbReference>
<organism evidence="2 3">
    <name type="scientific">Sphingomonas natans</name>
    <dbReference type="NCBI Taxonomy" id="3063330"/>
    <lineage>
        <taxon>Bacteria</taxon>
        <taxon>Pseudomonadati</taxon>
        <taxon>Pseudomonadota</taxon>
        <taxon>Alphaproteobacteria</taxon>
        <taxon>Sphingomonadales</taxon>
        <taxon>Sphingomonadaceae</taxon>
        <taxon>Sphingomonas</taxon>
    </lineage>
</organism>
<comment type="caution">
    <text evidence="2">The sequence shown here is derived from an EMBL/GenBank/DDBJ whole genome shotgun (WGS) entry which is preliminary data.</text>
</comment>
<dbReference type="Gene3D" id="3.10.180.10">
    <property type="entry name" value="2,3-Dihydroxybiphenyl 1,2-Dioxygenase, domain 1"/>
    <property type="match status" value="1"/>
</dbReference>
<evidence type="ECO:0000313" key="3">
    <source>
        <dbReference type="Proteomes" id="UP001169764"/>
    </source>
</evidence>
<proteinExistence type="predicted"/>
<evidence type="ECO:0000313" key="2">
    <source>
        <dbReference type="EMBL" id="MDO6414276.1"/>
    </source>
</evidence>
<dbReference type="PROSITE" id="PS51819">
    <property type="entry name" value="VOC"/>
    <property type="match status" value="1"/>
</dbReference>
<name>A0ABT8Y7K0_9SPHN</name>
<feature type="domain" description="VOC" evidence="1">
    <location>
        <begin position="1"/>
        <end position="65"/>
    </location>
</feature>
<dbReference type="EMBL" id="JAUOTP010000003">
    <property type="protein sequence ID" value="MDO6414276.1"/>
    <property type="molecule type" value="Genomic_DNA"/>
</dbReference>
<keyword evidence="3" id="KW-1185">Reference proteome</keyword>
<dbReference type="InterPro" id="IPR037523">
    <property type="entry name" value="VOC_core"/>
</dbReference>
<gene>
    <name evidence="2" type="ORF">Q4F19_07765</name>
</gene>
<dbReference type="Pfam" id="PF00903">
    <property type="entry name" value="Glyoxalase"/>
    <property type="match status" value="1"/>
</dbReference>
<sequence length="105" mass="11844">MPEASEGIELSKREFMISFAVDDLDAYVARLETKGVKILKRQSDGTGKYAWIIDPDGTKTEFWHRLPNEISGSDNSSISLRLSPANCIARFTSHPDRVNYSPQRL</sequence>